<evidence type="ECO:0000313" key="3">
    <source>
        <dbReference type="Proteomes" id="UP001228905"/>
    </source>
</evidence>
<dbReference type="PANTHER" id="PTHR45588">
    <property type="entry name" value="TPR DOMAIN-CONTAINING PROTEIN"/>
    <property type="match status" value="1"/>
</dbReference>
<accession>A0ABU0INX1</accession>
<feature type="chain" id="PRO_5046864271" evidence="1">
    <location>
        <begin position="23"/>
        <end position="550"/>
    </location>
</feature>
<feature type="signal peptide" evidence="1">
    <location>
        <begin position="1"/>
        <end position="22"/>
    </location>
</feature>
<organism evidence="2 3">
    <name type="scientific">Caulobacter ginsengisoli</name>
    <dbReference type="NCBI Taxonomy" id="400775"/>
    <lineage>
        <taxon>Bacteria</taxon>
        <taxon>Pseudomonadati</taxon>
        <taxon>Pseudomonadota</taxon>
        <taxon>Alphaproteobacteria</taxon>
        <taxon>Caulobacterales</taxon>
        <taxon>Caulobacteraceae</taxon>
        <taxon>Caulobacter</taxon>
    </lineage>
</organism>
<comment type="caution">
    <text evidence="2">The sequence shown here is derived from an EMBL/GenBank/DDBJ whole genome shotgun (WGS) entry which is preliminary data.</text>
</comment>
<evidence type="ECO:0000313" key="2">
    <source>
        <dbReference type="EMBL" id="MDQ0462868.1"/>
    </source>
</evidence>
<dbReference type="Gene3D" id="1.25.40.10">
    <property type="entry name" value="Tetratricopeptide repeat domain"/>
    <property type="match status" value="2"/>
</dbReference>
<reference evidence="2 3" key="1">
    <citation type="submission" date="2023-07" db="EMBL/GenBank/DDBJ databases">
        <title>Genomic Encyclopedia of Type Strains, Phase IV (KMG-IV): sequencing the most valuable type-strain genomes for metagenomic binning, comparative biology and taxonomic classification.</title>
        <authorList>
            <person name="Goeker M."/>
        </authorList>
    </citation>
    <scope>NUCLEOTIDE SEQUENCE [LARGE SCALE GENOMIC DNA]</scope>
    <source>
        <strain evidence="2 3">DSM 18695</strain>
    </source>
</reference>
<gene>
    <name evidence="2" type="ORF">QO010_000616</name>
</gene>
<proteinExistence type="predicted"/>
<dbReference type="InterPro" id="IPR019734">
    <property type="entry name" value="TPR_rpt"/>
</dbReference>
<dbReference type="SUPFAM" id="SSF48452">
    <property type="entry name" value="TPR-like"/>
    <property type="match status" value="2"/>
</dbReference>
<dbReference type="SMART" id="SM00028">
    <property type="entry name" value="TPR"/>
    <property type="match status" value="2"/>
</dbReference>
<dbReference type="EMBL" id="JAUSVS010000001">
    <property type="protein sequence ID" value="MDQ0462868.1"/>
    <property type="molecule type" value="Genomic_DNA"/>
</dbReference>
<dbReference type="PANTHER" id="PTHR45588:SF1">
    <property type="entry name" value="WW DOMAIN-CONTAINING PROTEIN"/>
    <property type="match status" value="1"/>
</dbReference>
<keyword evidence="1" id="KW-0732">Signal</keyword>
<evidence type="ECO:0000256" key="1">
    <source>
        <dbReference type="SAM" id="SignalP"/>
    </source>
</evidence>
<dbReference type="RefSeq" id="WP_307345817.1">
    <property type="nucleotide sequence ID" value="NZ_JAUSVS010000001.1"/>
</dbReference>
<keyword evidence="3" id="KW-1185">Reference proteome</keyword>
<dbReference type="InterPro" id="IPR011990">
    <property type="entry name" value="TPR-like_helical_dom_sf"/>
</dbReference>
<dbReference type="Proteomes" id="UP001228905">
    <property type="component" value="Unassembled WGS sequence"/>
</dbReference>
<name>A0ABU0INX1_9CAUL</name>
<protein>
    <submittedName>
        <fullName evidence="2">Tetratricopeptide (TPR) repeat protein</fullName>
    </submittedName>
</protein>
<sequence length="550" mass="59120">MNKTAIWLSLAAALAAPAMTIAEPDLPNPQVQICGEAPASGGGDANAPPIMVAGFGSTGYHADTDNAQARAWFEQGVRLFWAFDESEAIRAFVYAQKLDPNCAMCAWGEAWARGPTINYPVSEPDRVLALAAADRAVKLSGKLNERDKGLIAAMRARYLPGSTKASNAAFAIAMLSLADRFPEDNDVLLLASDAQLINTSTDVLNNPRLMNMLETVLARDPNQSFAIHLYIHATEWANDPGKAEFYANKLAALTPGASHLIHMPSHTFYNIGRYEDAAIANYEAVKADIRYAELGKPPGGATRSPLHRHNIQFGLGGALMSGDAPRGLYLADHMMTAYDDTSAGWSGFSRAHAWYAYGQLADPDKVLAMPAPIPKAAYLRVAWRYARGEAMFRKRDVAGLKAELAALRREQSAVSPPKSADFAKTYKALVLIPGLVLEGRLAVLENRPAAAVNAFGKAAKLQDGAWMGQDPPLWWYPVRRSLAAAYLRQGDLTRARAAAEASLKLRPKDPTSLFVLSEIETKAGNADTAAKDLAAARAGWVGGAFSLDAA</sequence>